<dbReference type="AlphaFoldDB" id="A0A285RGU6"/>
<name>A0A285RGU6_9PROT</name>
<organism evidence="2 3">
    <name type="scientific">Thalassospira xiamenensis</name>
    <dbReference type="NCBI Taxonomy" id="220697"/>
    <lineage>
        <taxon>Bacteria</taxon>
        <taxon>Pseudomonadati</taxon>
        <taxon>Pseudomonadota</taxon>
        <taxon>Alphaproteobacteria</taxon>
        <taxon>Rhodospirillales</taxon>
        <taxon>Thalassospiraceae</taxon>
        <taxon>Thalassospira</taxon>
    </lineage>
</organism>
<dbReference type="Pfam" id="PF00583">
    <property type="entry name" value="Acetyltransf_1"/>
    <property type="match status" value="1"/>
</dbReference>
<keyword evidence="2" id="KW-0808">Transferase</keyword>
<dbReference type="InterPro" id="IPR016181">
    <property type="entry name" value="Acyl_CoA_acyltransferase"/>
</dbReference>
<protein>
    <submittedName>
        <fullName evidence="2">Acetyltransferase (GNAT) family protein</fullName>
    </submittedName>
</protein>
<dbReference type="CDD" id="cd04301">
    <property type="entry name" value="NAT_SF"/>
    <property type="match status" value="1"/>
</dbReference>
<accession>A0A285RGU6</accession>
<dbReference type="SUPFAM" id="SSF55729">
    <property type="entry name" value="Acyl-CoA N-acyltransferases (Nat)"/>
    <property type="match status" value="1"/>
</dbReference>
<dbReference type="PROSITE" id="PS51186">
    <property type="entry name" value="GNAT"/>
    <property type="match status" value="1"/>
</dbReference>
<dbReference type="EMBL" id="OBMM01000001">
    <property type="protein sequence ID" value="SOB93355.1"/>
    <property type="molecule type" value="Genomic_DNA"/>
</dbReference>
<dbReference type="Gene3D" id="3.40.630.30">
    <property type="match status" value="1"/>
</dbReference>
<feature type="domain" description="N-acetyltransferase" evidence="1">
    <location>
        <begin position="34"/>
        <end position="179"/>
    </location>
</feature>
<reference evidence="2 3" key="1">
    <citation type="submission" date="2017-08" db="EMBL/GenBank/DDBJ databases">
        <authorList>
            <person name="de Groot N.N."/>
        </authorList>
    </citation>
    <scope>NUCLEOTIDE SEQUENCE [LARGE SCALE GENOMIC DNA]</scope>
    <source>
        <strain evidence="2 3">USBA 78</strain>
    </source>
</reference>
<dbReference type="Proteomes" id="UP000219068">
    <property type="component" value="Unassembled WGS sequence"/>
</dbReference>
<dbReference type="InterPro" id="IPR000182">
    <property type="entry name" value="GNAT_dom"/>
</dbReference>
<evidence type="ECO:0000313" key="3">
    <source>
        <dbReference type="Proteomes" id="UP000219068"/>
    </source>
</evidence>
<dbReference type="GO" id="GO:0016747">
    <property type="term" value="F:acyltransferase activity, transferring groups other than amino-acyl groups"/>
    <property type="evidence" value="ECO:0007669"/>
    <property type="project" value="InterPro"/>
</dbReference>
<gene>
    <name evidence="2" type="ORF">SAMN05428964_101753</name>
</gene>
<proteinExistence type="predicted"/>
<sequence>MGFCQPAGQERHYVVDAAQDTPGYNLVTIGEHKINIRPAVKDDLANVVDLDDRTTGLRKPDYWDDLFTRYGNRKDSRFFLIAEEGDTLLGCIFGEVRSWEFNSVPCGWVGTVSVEPNLRMGGIGSILYKEICRCFRKAGVTKIRTMIPRDATDLMSFFRAQGMMAGPFIQLETDMDEGV</sequence>
<evidence type="ECO:0000259" key="1">
    <source>
        <dbReference type="PROSITE" id="PS51186"/>
    </source>
</evidence>
<evidence type="ECO:0000313" key="2">
    <source>
        <dbReference type="EMBL" id="SOB93355.1"/>
    </source>
</evidence>